<evidence type="ECO:0000313" key="1">
    <source>
        <dbReference type="EMBL" id="CEJ90840.1"/>
    </source>
</evidence>
<dbReference type="PANTHER" id="PTHR35802:SF1">
    <property type="entry name" value="PROTEASE SYNTHASE AND SPORULATION PROTEIN PAI 2"/>
    <property type="match status" value="1"/>
</dbReference>
<dbReference type="Pfam" id="PF04299">
    <property type="entry name" value="FMN_bind_2"/>
    <property type="match status" value="1"/>
</dbReference>
<evidence type="ECO:0008006" key="3">
    <source>
        <dbReference type="Google" id="ProtNLM"/>
    </source>
</evidence>
<dbReference type="InterPro" id="IPR007396">
    <property type="entry name" value="TR_PAI2-type"/>
</dbReference>
<sequence length="262" mass="28896">MYLRAVHADADVRTLRDIIRQYPLGILTTAIPSPTKSYPLIQCTHIPFLLDLEDEMSETELGVLRGHMARSNPHAKAFIEALEANPAAGGVLEQEVMVLFNVPVHHYVTPKFYVETKPKDGKVVPTWDYAASQVYGTAKIFFDSKSEETGSFLAKQISELSDHAEANIMGHKGGETGKEPWKVSEAPDSYINLLKKAIIGIEIKVDRLEGKFKMSQELPEGDVQGVVDGFEKMGTETTKQIAGIITERRELKKAKAAAKASA</sequence>
<accession>A0A0A1TJH0</accession>
<name>A0A0A1TJH0_9HYPO</name>
<dbReference type="OrthoDB" id="2101473at2759"/>
<protein>
    <recommendedName>
        <fullName evidence="3">Transcriptional regulator</fullName>
    </recommendedName>
</protein>
<dbReference type="PANTHER" id="PTHR35802">
    <property type="entry name" value="PROTEASE SYNTHASE AND SPORULATION PROTEIN PAI 2"/>
    <property type="match status" value="1"/>
</dbReference>
<dbReference type="InterPro" id="IPR012349">
    <property type="entry name" value="Split_barrel_FMN-bd"/>
</dbReference>
<dbReference type="AlphaFoldDB" id="A0A0A1TJH0"/>
<gene>
    <name evidence="1" type="ORF">VHEMI06594</name>
</gene>
<evidence type="ECO:0000313" key="2">
    <source>
        <dbReference type="Proteomes" id="UP000039046"/>
    </source>
</evidence>
<dbReference type="EMBL" id="CDHN01000003">
    <property type="protein sequence ID" value="CEJ90840.1"/>
    <property type="molecule type" value="Genomic_DNA"/>
</dbReference>
<reference evidence="1 2" key="1">
    <citation type="journal article" date="2015" name="Genome Announc.">
        <title>Draft Genome Sequence and Gene Annotation of the Entomopathogenic Fungus Verticillium hemipterigenum.</title>
        <authorList>
            <person name="Horn F."/>
            <person name="Habel A."/>
            <person name="Scharf D.H."/>
            <person name="Dworschak J."/>
            <person name="Brakhage A.A."/>
            <person name="Guthke R."/>
            <person name="Hertweck C."/>
            <person name="Linde J."/>
        </authorList>
    </citation>
    <scope>NUCLEOTIDE SEQUENCE [LARGE SCALE GENOMIC DNA]</scope>
</reference>
<dbReference type="Gene3D" id="2.30.110.10">
    <property type="entry name" value="Electron Transport, Fmn-binding Protein, Chain A"/>
    <property type="match status" value="1"/>
</dbReference>
<proteinExistence type="predicted"/>
<organism evidence="1 2">
    <name type="scientific">[Torrubiella] hemipterigena</name>
    <dbReference type="NCBI Taxonomy" id="1531966"/>
    <lineage>
        <taxon>Eukaryota</taxon>
        <taxon>Fungi</taxon>
        <taxon>Dikarya</taxon>
        <taxon>Ascomycota</taxon>
        <taxon>Pezizomycotina</taxon>
        <taxon>Sordariomycetes</taxon>
        <taxon>Hypocreomycetidae</taxon>
        <taxon>Hypocreales</taxon>
        <taxon>Clavicipitaceae</taxon>
        <taxon>Clavicipitaceae incertae sedis</taxon>
        <taxon>'Torrubiella' clade</taxon>
    </lineage>
</organism>
<dbReference type="PIRSF" id="PIRSF010372">
    <property type="entry name" value="PaiB"/>
    <property type="match status" value="1"/>
</dbReference>
<dbReference type="Proteomes" id="UP000039046">
    <property type="component" value="Unassembled WGS sequence"/>
</dbReference>
<dbReference type="SUPFAM" id="SSF50475">
    <property type="entry name" value="FMN-binding split barrel"/>
    <property type="match status" value="1"/>
</dbReference>
<keyword evidence="2" id="KW-1185">Reference proteome</keyword>
<dbReference type="HOGENOM" id="CLU_065853_1_0_1"/>